<dbReference type="PANTHER" id="PTHR11437:SF3">
    <property type="entry name" value="EOSINOPHIL CATIONIC PROTEIN"/>
    <property type="match status" value="1"/>
</dbReference>
<dbReference type="SMR" id="G1TS14"/>
<evidence type="ECO:0000256" key="1">
    <source>
        <dbReference type="ARBA" id="ARBA00005600"/>
    </source>
</evidence>
<evidence type="ECO:0000256" key="3">
    <source>
        <dbReference type="ARBA" id="ARBA00022729"/>
    </source>
</evidence>
<organism evidence="10 11">
    <name type="scientific">Oryctolagus cuniculus</name>
    <name type="common">Rabbit</name>
    <dbReference type="NCBI Taxonomy" id="9986"/>
    <lineage>
        <taxon>Eukaryota</taxon>
        <taxon>Metazoa</taxon>
        <taxon>Chordata</taxon>
        <taxon>Craniata</taxon>
        <taxon>Vertebrata</taxon>
        <taxon>Euteleostomi</taxon>
        <taxon>Mammalia</taxon>
        <taxon>Eutheria</taxon>
        <taxon>Euarchontoglires</taxon>
        <taxon>Glires</taxon>
        <taxon>Lagomorpha</taxon>
        <taxon>Leporidae</taxon>
        <taxon>Oryctolagus</taxon>
    </lineage>
</organism>
<dbReference type="InterPro" id="IPR001427">
    <property type="entry name" value="RNaseA"/>
</dbReference>
<dbReference type="FunFam" id="3.10.130.10:FF:000001">
    <property type="entry name" value="Ribonuclease pancreatic"/>
    <property type="match status" value="1"/>
</dbReference>
<dbReference type="SUPFAM" id="SSF54076">
    <property type="entry name" value="RNase A-like"/>
    <property type="match status" value="1"/>
</dbReference>
<evidence type="ECO:0000256" key="4">
    <source>
        <dbReference type="ARBA" id="ARBA00022759"/>
    </source>
</evidence>
<dbReference type="PaxDb" id="9986-ENSOCUP00000019824"/>
<evidence type="ECO:0000256" key="2">
    <source>
        <dbReference type="ARBA" id="ARBA00022722"/>
    </source>
</evidence>
<name>G1TS14_RABIT</name>
<keyword evidence="7" id="KW-0325">Glycoprotein</keyword>
<dbReference type="Proteomes" id="UP000001811">
    <property type="component" value="Chromosome 17"/>
</dbReference>
<evidence type="ECO:0000256" key="7">
    <source>
        <dbReference type="ARBA" id="ARBA00023180"/>
    </source>
</evidence>
<protein>
    <recommendedName>
        <fullName evidence="9">Ribonuclease A-domain domain-containing protein</fullName>
    </recommendedName>
</protein>
<dbReference type="GO" id="GO:0016787">
    <property type="term" value="F:hydrolase activity"/>
    <property type="evidence" value="ECO:0007669"/>
    <property type="project" value="UniProtKB-KW"/>
</dbReference>
<keyword evidence="3 8" id="KW-0732">Signal</keyword>
<dbReference type="EMBL" id="AAGW02024230">
    <property type="status" value="NOT_ANNOTATED_CDS"/>
    <property type="molecule type" value="Genomic_DNA"/>
</dbReference>
<evidence type="ECO:0000259" key="9">
    <source>
        <dbReference type="SMART" id="SM00092"/>
    </source>
</evidence>
<reference evidence="10 11" key="1">
    <citation type="journal article" date="2011" name="Nature">
        <title>A high-resolution map of human evolutionary constraint using 29 mammals.</title>
        <authorList>
            <person name="Lindblad-Toh K."/>
            <person name="Garber M."/>
            <person name="Zuk O."/>
            <person name="Lin M.F."/>
            <person name="Parker B.J."/>
            <person name="Washietl S."/>
            <person name="Kheradpour P."/>
            <person name="Ernst J."/>
            <person name="Jordan G."/>
            <person name="Mauceli E."/>
            <person name="Ward L.D."/>
            <person name="Lowe C.B."/>
            <person name="Holloway A.K."/>
            <person name="Clamp M."/>
            <person name="Gnerre S."/>
            <person name="Alfoldi J."/>
            <person name="Beal K."/>
            <person name="Chang J."/>
            <person name="Clawson H."/>
            <person name="Cuff J."/>
            <person name="Di Palma F."/>
            <person name="Fitzgerald S."/>
            <person name="Flicek P."/>
            <person name="Guttman M."/>
            <person name="Hubisz M.J."/>
            <person name="Jaffe D.B."/>
            <person name="Jungreis I."/>
            <person name="Kent W.J."/>
            <person name="Kostka D."/>
            <person name="Lara M."/>
            <person name="Martins A.L."/>
            <person name="Massingham T."/>
            <person name="Moltke I."/>
            <person name="Raney B.J."/>
            <person name="Rasmussen M.D."/>
            <person name="Robinson J."/>
            <person name="Stark A."/>
            <person name="Vilella A.J."/>
            <person name="Wen J."/>
            <person name="Xie X."/>
            <person name="Zody M.C."/>
            <person name="Baldwin J."/>
            <person name="Bloom T."/>
            <person name="Chin C.W."/>
            <person name="Heiman D."/>
            <person name="Nicol R."/>
            <person name="Nusbaum C."/>
            <person name="Young S."/>
            <person name="Wilkinson J."/>
            <person name="Worley K.C."/>
            <person name="Kovar C.L."/>
            <person name="Muzny D.M."/>
            <person name="Gibbs R.A."/>
            <person name="Cree A."/>
            <person name="Dihn H.H."/>
            <person name="Fowler G."/>
            <person name="Jhangiani S."/>
            <person name="Joshi V."/>
            <person name="Lee S."/>
            <person name="Lewis L.R."/>
            <person name="Nazareth L.V."/>
            <person name="Okwuonu G."/>
            <person name="Santibanez J."/>
            <person name="Warren W.C."/>
            <person name="Mardis E.R."/>
            <person name="Weinstock G.M."/>
            <person name="Wilson R.K."/>
            <person name="Delehaunty K."/>
            <person name="Dooling D."/>
            <person name="Fronik C."/>
            <person name="Fulton L."/>
            <person name="Fulton B."/>
            <person name="Graves T."/>
            <person name="Minx P."/>
            <person name="Sodergren E."/>
            <person name="Birney E."/>
            <person name="Margulies E.H."/>
            <person name="Herrero J."/>
            <person name="Green E.D."/>
            <person name="Haussler D."/>
            <person name="Siepel A."/>
            <person name="Goldman N."/>
            <person name="Pollard K.S."/>
            <person name="Pedersen J.S."/>
            <person name="Lander E.S."/>
            <person name="Kellis M."/>
        </authorList>
    </citation>
    <scope>NUCLEOTIDE SEQUENCE [LARGE SCALE GENOMIC DNA]</scope>
    <source>
        <strain evidence="10 11">Thorbecke inbred</strain>
    </source>
</reference>
<proteinExistence type="inferred from homology"/>
<dbReference type="InParanoid" id="G1TS14"/>
<dbReference type="eggNOG" id="ENOG502TF52">
    <property type="taxonomic scope" value="Eukaryota"/>
</dbReference>
<dbReference type="PROSITE" id="PS00127">
    <property type="entry name" value="RNASE_PANCREATIC"/>
    <property type="match status" value="1"/>
</dbReference>
<dbReference type="PANTHER" id="PTHR11437">
    <property type="entry name" value="RIBONUCLEASE"/>
    <property type="match status" value="1"/>
</dbReference>
<dbReference type="FunCoup" id="G1TS14">
    <property type="interactions" value="157"/>
</dbReference>
<reference evidence="10" key="2">
    <citation type="submission" date="2025-08" db="UniProtKB">
        <authorList>
            <consortium name="Ensembl"/>
        </authorList>
    </citation>
    <scope>IDENTIFICATION</scope>
    <source>
        <strain evidence="10">Thorbecke</strain>
    </source>
</reference>
<dbReference type="GO" id="GO:0004540">
    <property type="term" value="F:RNA nuclease activity"/>
    <property type="evidence" value="ECO:0007669"/>
    <property type="project" value="TreeGrafter"/>
</dbReference>
<accession>G1TS14</accession>
<dbReference type="GO" id="GO:0002227">
    <property type="term" value="P:innate immune response in mucosa"/>
    <property type="evidence" value="ECO:0007669"/>
    <property type="project" value="TreeGrafter"/>
</dbReference>
<feature type="domain" description="Ribonuclease A-domain" evidence="9">
    <location>
        <begin position="29"/>
        <end position="156"/>
    </location>
</feature>
<feature type="signal peptide" evidence="8">
    <location>
        <begin position="1"/>
        <end position="22"/>
    </location>
</feature>
<evidence type="ECO:0000313" key="11">
    <source>
        <dbReference type="Proteomes" id="UP000001811"/>
    </source>
</evidence>
<keyword evidence="11" id="KW-1185">Reference proteome</keyword>
<dbReference type="InterPro" id="IPR023412">
    <property type="entry name" value="RNaseA_domain"/>
</dbReference>
<dbReference type="AlphaFoldDB" id="G1TS14"/>
<dbReference type="SMART" id="SM00092">
    <property type="entry name" value="RNAse_Pc"/>
    <property type="match status" value="1"/>
</dbReference>
<sequence>STMLSARLCFLLLLGILGTATSFQAPPAGFTRAQWFEVQHINMTHSRCDNAMRVVNRYRGYCKGKNTFLHVTFVDAVNTCHNPNIPCTAGGRQNCHRSSTQVPLTDCDLTRNSSNIRQCQYRRRRKTKFYVIACDPRSPRDPPSYPIVPVHLNGTV</sequence>
<evidence type="ECO:0000256" key="8">
    <source>
        <dbReference type="RuleBase" id="RU000651"/>
    </source>
</evidence>
<feature type="chain" id="PRO_5007750028" description="Ribonuclease A-domain domain-containing protein" evidence="8">
    <location>
        <begin position="23"/>
        <end position="156"/>
    </location>
</feature>
<keyword evidence="4 8" id="KW-0255">Endonuclease</keyword>
<keyword evidence="2 8" id="KW-0540">Nuclease</keyword>
<dbReference type="Bgee" id="ENSOCUG00000007497">
    <property type="expression patterns" value="Expressed in lung and 16 other cell types or tissues"/>
</dbReference>
<dbReference type="GO" id="GO:0050830">
    <property type="term" value="P:defense response to Gram-positive bacterium"/>
    <property type="evidence" value="ECO:0007669"/>
    <property type="project" value="TreeGrafter"/>
</dbReference>
<keyword evidence="5 8" id="KW-0378">Hydrolase</keyword>
<dbReference type="GO" id="GO:0003676">
    <property type="term" value="F:nucleic acid binding"/>
    <property type="evidence" value="ECO:0007669"/>
    <property type="project" value="InterPro"/>
</dbReference>
<dbReference type="InterPro" id="IPR036816">
    <property type="entry name" value="RNaseA-like_dom_sf"/>
</dbReference>
<dbReference type="PRINTS" id="PR00794">
    <property type="entry name" value="RIBONUCLEASE"/>
</dbReference>
<dbReference type="CDD" id="cd06265">
    <property type="entry name" value="RNase_A_canonical"/>
    <property type="match status" value="1"/>
</dbReference>
<dbReference type="HOGENOM" id="CLU_117006_0_1_1"/>
<dbReference type="Gene3D" id="3.10.130.10">
    <property type="entry name" value="Ribonuclease A-like domain"/>
    <property type="match status" value="1"/>
</dbReference>
<keyword evidence="6" id="KW-1015">Disulfide bond</keyword>
<dbReference type="GO" id="GO:0004519">
    <property type="term" value="F:endonuclease activity"/>
    <property type="evidence" value="ECO:0007669"/>
    <property type="project" value="UniProtKB-KW"/>
</dbReference>
<evidence type="ECO:0000313" key="10">
    <source>
        <dbReference type="Ensembl" id="ENSOCUP00000019824.1"/>
    </source>
</evidence>
<evidence type="ECO:0000256" key="5">
    <source>
        <dbReference type="ARBA" id="ARBA00022801"/>
    </source>
</evidence>
<comment type="similarity">
    <text evidence="1 8">Belongs to the pancreatic ribonuclease family.</text>
</comment>
<dbReference type="GO" id="GO:0005615">
    <property type="term" value="C:extracellular space"/>
    <property type="evidence" value="ECO:0007669"/>
    <property type="project" value="TreeGrafter"/>
</dbReference>
<reference evidence="10" key="3">
    <citation type="submission" date="2025-09" db="UniProtKB">
        <authorList>
            <consortium name="Ensembl"/>
        </authorList>
    </citation>
    <scope>IDENTIFICATION</scope>
    <source>
        <strain evidence="10">Thorbecke</strain>
    </source>
</reference>
<dbReference type="OMA" id="WAQWFEI"/>
<dbReference type="GeneTree" id="ENSGT00940000162253"/>
<dbReference type="Ensembl" id="ENSOCUT00000007496.2">
    <property type="protein sequence ID" value="ENSOCUP00000019824.1"/>
    <property type="gene ID" value="ENSOCUG00000007497.2"/>
</dbReference>
<dbReference type="Pfam" id="PF00074">
    <property type="entry name" value="RnaseA"/>
    <property type="match status" value="1"/>
</dbReference>
<dbReference type="InterPro" id="IPR023411">
    <property type="entry name" value="RNaseA_AS"/>
</dbReference>
<evidence type="ECO:0000256" key="6">
    <source>
        <dbReference type="ARBA" id="ARBA00023157"/>
    </source>
</evidence>
<dbReference type="GO" id="GO:0006935">
    <property type="term" value="P:chemotaxis"/>
    <property type="evidence" value="ECO:0007669"/>
    <property type="project" value="TreeGrafter"/>
</dbReference>